<evidence type="ECO:0000259" key="1">
    <source>
        <dbReference type="PROSITE" id="PS51186"/>
    </source>
</evidence>
<accession>A0A7K4BYL9</accession>
<dbReference type="SUPFAM" id="SSF55729">
    <property type="entry name" value="Acyl-CoA N-acyltransferases (Nat)"/>
    <property type="match status" value="1"/>
</dbReference>
<dbReference type="Gene3D" id="3.40.630.30">
    <property type="match status" value="1"/>
</dbReference>
<dbReference type="InterPro" id="IPR050276">
    <property type="entry name" value="MshD_Acetyltransferase"/>
</dbReference>
<evidence type="ECO:0000313" key="3">
    <source>
        <dbReference type="Proteomes" id="UP000526302"/>
    </source>
</evidence>
<evidence type="ECO:0000313" key="2">
    <source>
        <dbReference type="EMBL" id="NMA44337.1"/>
    </source>
</evidence>
<proteinExistence type="predicted"/>
<dbReference type="EMBL" id="JAAZKV010000007">
    <property type="protein sequence ID" value="NMA44337.1"/>
    <property type="molecule type" value="Genomic_DNA"/>
</dbReference>
<sequence>MNMFINPVKEKNKKTINIEFEKLKHHDLTTIEELHNLFPFWKRNSILKKLKKTEKEKDIRFIAKIDGKIVAHVKYILGKSLHKHRVEMVSLMVEENNRRKGIAKKLVNYSLKNLPEEKTLVILAVDKKNKPAINLYKKLGFKEHGLLKKASIVDGKYVDNLLMNKKIK</sequence>
<protein>
    <submittedName>
        <fullName evidence="2">GNAT family N-acetyltransferase</fullName>
    </submittedName>
</protein>
<dbReference type="InterPro" id="IPR000182">
    <property type="entry name" value="GNAT_dom"/>
</dbReference>
<dbReference type="Pfam" id="PF00583">
    <property type="entry name" value="Acetyltransf_1"/>
    <property type="match status" value="1"/>
</dbReference>
<dbReference type="InterPro" id="IPR016181">
    <property type="entry name" value="Acyl_CoA_acyltransferase"/>
</dbReference>
<dbReference type="CDD" id="cd04301">
    <property type="entry name" value="NAT_SF"/>
    <property type="match status" value="1"/>
</dbReference>
<reference evidence="2 3" key="1">
    <citation type="journal article" date="2020" name="Biotechnol. Biofuels">
        <title>New insights from the biogas microbiome by comprehensive genome-resolved metagenomics of nearly 1600 species originating from multiple anaerobic digesters.</title>
        <authorList>
            <person name="Campanaro S."/>
            <person name="Treu L."/>
            <person name="Rodriguez-R L.M."/>
            <person name="Kovalovszki A."/>
            <person name="Ziels R.M."/>
            <person name="Maus I."/>
            <person name="Zhu X."/>
            <person name="Kougias P.G."/>
            <person name="Basile A."/>
            <person name="Luo G."/>
            <person name="Schluter A."/>
            <person name="Konstantinidis K.T."/>
            <person name="Angelidaki I."/>
        </authorList>
    </citation>
    <scope>NUCLEOTIDE SEQUENCE [LARGE SCALE GENOMIC DNA]</scope>
    <source>
        <strain evidence="2">AS22ysBPME_79</strain>
    </source>
</reference>
<feature type="domain" description="N-acetyltransferase" evidence="1">
    <location>
        <begin position="18"/>
        <end position="168"/>
    </location>
</feature>
<dbReference type="Proteomes" id="UP000526302">
    <property type="component" value="Unassembled WGS sequence"/>
</dbReference>
<dbReference type="PANTHER" id="PTHR43617">
    <property type="entry name" value="L-AMINO ACID N-ACETYLTRANSFERASE"/>
    <property type="match status" value="1"/>
</dbReference>
<dbReference type="PROSITE" id="PS51186">
    <property type="entry name" value="GNAT"/>
    <property type="match status" value="1"/>
</dbReference>
<comment type="caution">
    <text evidence="2">The sequence shown here is derived from an EMBL/GenBank/DDBJ whole genome shotgun (WGS) entry which is preliminary data.</text>
</comment>
<gene>
    <name evidence="2" type="ORF">GX950_00800</name>
</gene>
<dbReference type="GO" id="GO:0016747">
    <property type="term" value="F:acyltransferase activity, transferring groups other than amino-acyl groups"/>
    <property type="evidence" value="ECO:0007669"/>
    <property type="project" value="InterPro"/>
</dbReference>
<keyword evidence="2" id="KW-0808">Transferase</keyword>
<dbReference type="AlphaFoldDB" id="A0A7K4BYL9"/>
<name>A0A7K4BYL9_9ARCH</name>
<organism evidence="2 3">
    <name type="scientific">Candidatus Iainarchaeum sp</name>
    <dbReference type="NCBI Taxonomy" id="3101447"/>
    <lineage>
        <taxon>Archaea</taxon>
        <taxon>Candidatus Iainarchaeota</taxon>
        <taxon>Candidatus Iainarchaeia</taxon>
        <taxon>Candidatus Iainarchaeales</taxon>
        <taxon>Candidatus Iainarchaeaceae</taxon>
        <taxon>Candidatus Iainarchaeum</taxon>
    </lineage>
</organism>